<feature type="region of interest" description="Disordered" evidence="1">
    <location>
        <begin position="1"/>
        <end position="61"/>
    </location>
</feature>
<proteinExistence type="predicted"/>
<dbReference type="EMBL" id="AWUE01020379">
    <property type="protein sequence ID" value="OMO68534.1"/>
    <property type="molecule type" value="Genomic_DNA"/>
</dbReference>
<name>A0A1R3HDV4_9ROSI</name>
<organism evidence="2 3">
    <name type="scientific">Corchorus olitorius</name>
    <dbReference type="NCBI Taxonomy" id="93759"/>
    <lineage>
        <taxon>Eukaryota</taxon>
        <taxon>Viridiplantae</taxon>
        <taxon>Streptophyta</taxon>
        <taxon>Embryophyta</taxon>
        <taxon>Tracheophyta</taxon>
        <taxon>Spermatophyta</taxon>
        <taxon>Magnoliopsida</taxon>
        <taxon>eudicotyledons</taxon>
        <taxon>Gunneridae</taxon>
        <taxon>Pentapetalae</taxon>
        <taxon>rosids</taxon>
        <taxon>malvids</taxon>
        <taxon>Malvales</taxon>
        <taxon>Malvaceae</taxon>
        <taxon>Grewioideae</taxon>
        <taxon>Apeibeae</taxon>
        <taxon>Corchorus</taxon>
    </lineage>
</organism>
<evidence type="ECO:0000256" key="1">
    <source>
        <dbReference type="SAM" id="MobiDB-lite"/>
    </source>
</evidence>
<comment type="caution">
    <text evidence="2">The sequence shown here is derived from an EMBL/GenBank/DDBJ whole genome shotgun (WGS) entry which is preliminary data.</text>
</comment>
<sequence>MVTNQDAKKNDMSQKDSSSAKSHQLKISEGSNRLDRLNRQPEALAVQAMGPNVRNLHGPLT</sequence>
<evidence type="ECO:0000313" key="3">
    <source>
        <dbReference type="Proteomes" id="UP000187203"/>
    </source>
</evidence>
<evidence type="ECO:0000313" key="2">
    <source>
        <dbReference type="EMBL" id="OMO68534.1"/>
    </source>
</evidence>
<reference evidence="3" key="1">
    <citation type="submission" date="2013-09" db="EMBL/GenBank/DDBJ databases">
        <title>Corchorus olitorius genome sequencing.</title>
        <authorList>
            <person name="Alam M."/>
            <person name="Haque M.S."/>
            <person name="Islam M.S."/>
            <person name="Emdad E.M."/>
            <person name="Islam M.M."/>
            <person name="Ahmed B."/>
            <person name="Halim A."/>
            <person name="Hossen Q.M.M."/>
            <person name="Hossain M.Z."/>
            <person name="Ahmed R."/>
            <person name="Khan M.M."/>
            <person name="Islam R."/>
            <person name="Rashid M.M."/>
            <person name="Khan S.A."/>
            <person name="Rahman M.S."/>
            <person name="Alam M."/>
            <person name="Yahiya A.S."/>
            <person name="Khan M.S."/>
            <person name="Azam M.S."/>
            <person name="Haque T."/>
            <person name="Lashkar M.Z.H."/>
            <person name="Akhand A.I."/>
            <person name="Morshed G."/>
            <person name="Roy S."/>
            <person name="Uddin K.S."/>
            <person name="Rabeya T."/>
            <person name="Hossain A.S."/>
            <person name="Chowdhury A."/>
            <person name="Snigdha A.R."/>
            <person name="Mortoza M.S."/>
            <person name="Matin S.A."/>
            <person name="Hoque S.M.E."/>
            <person name="Islam M.K."/>
            <person name="Roy D.K."/>
            <person name="Haider R."/>
            <person name="Moosa M.M."/>
            <person name="Elias S.M."/>
            <person name="Hasan A.M."/>
            <person name="Jahan S."/>
            <person name="Shafiuddin M."/>
            <person name="Mahmood N."/>
            <person name="Shommy N.S."/>
        </authorList>
    </citation>
    <scope>NUCLEOTIDE SEQUENCE [LARGE SCALE GENOMIC DNA]</scope>
    <source>
        <strain evidence="3">cv. O-4</strain>
    </source>
</reference>
<dbReference type="Proteomes" id="UP000187203">
    <property type="component" value="Unassembled WGS sequence"/>
</dbReference>
<protein>
    <submittedName>
        <fullName evidence="2">3,4-dihydroxy-2-butanone 4-phosphate synthase</fullName>
    </submittedName>
</protein>
<dbReference type="AlphaFoldDB" id="A0A1R3HDV4"/>
<keyword evidence="3" id="KW-1185">Reference proteome</keyword>
<accession>A0A1R3HDV4</accession>
<feature type="compositionally biased region" description="Basic and acidic residues" evidence="1">
    <location>
        <begin position="1"/>
        <end position="14"/>
    </location>
</feature>
<gene>
    <name evidence="2" type="ORF">COLO4_29601</name>
</gene>